<keyword evidence="4 13" id="KW-0894">Sodium channel</keyword>
<comment type="subcellular location">
    <subcellularLocation>
        <location evidence="1">Membrane</location>
        <topology evidence="1">Multi-pass membrane protein</topology>
    </subcellularLocation>
</comment>
<keyword evidence="11 13" id="KW-0739">Sodium transport</keyword>
<keyword evidence="15" id="KW-1185">Reference proteome</keyword>
<dbReference type="GO" id="GO:0005886">
    <property type="term" value="C:plasma membrane"/>
    <property type="evidence" value="ECO:0007669"/>
    <property type="project" value="TreeGrafter"/>
</dbReference>
<dbReference type="Gene3D" id="2.60.470.10">
    <property type="entry name" value="Acid-sensing ion channels like domains"/>
    <property type="match status" value="1"/>
</dbReference>
<sequence>GMTDAVAMRSRAKENLVFSVAALSEKERIRLSYEKREFIELCSFNGRECNIDDDFKLHVDPVFGNCFTFNSDSSKNLTSTRAGPMYGLVLMVRVNTSDYMSTSEAAGVRLSIHGQLEYPFPDTFGYSAPTGFVSSFGIRRRKVERLPAPYGDCVQDGKDDKYIYRDHVYQPEGCHRSCFQHALIKSCSCGDPRLPLPPNATHCSAYNSAARQCLETKMAELGDFHHPNRLNCDCKQPCTHDAYGVTYSCAKWPSSAADAGDCDDMHPEECVEHYKQQAAMLEIYYEQLNYESLTETEAYGMVNLIADFGGQLGLWMGISVITCMEFAVLIFDLATLCCQRRKERIRRKSLRKTTAHLEPVDFTKSDMY</sequence>
<reference evidence="16" key="1">
    <citation type="submission" date="2022-11" db="UniProtKB">
        <authorList>
            <consortium name="WormBaseParasite"/>
        </authorList>
    </citation>
    <scope>IDENTIFICATION</scope>
</reference>
<evidence type="ECO:0000256" key="7">
    <source>
        <dbReference type="ARBA" id="ARBA00023053"/>
    </source>
</evidence>
<organism evidence="15 16">
    <name type="scientific">Plectus sambesii</name>
    <dbReference type="NCBI Taxonomy" id="2011161"/>
    <lineage>
        <taxon>Eukaryota</taxon>
        <taxon>Metazoa</taxon>
        <taxon>Ecdysozoa</taxon>
        <taxon>Nematoda</taxon>
        <taxon>Chromadorea</taxon>
        <taxon>Plectida</taxon>
        <taxon>Plectina</taxon>
        <taxon>Plectoidea</taxon>
        <taxon>Plectidae</taxon>
        <taxon>Plectus</taxon>
    </lineage>
</organism>
<evidence type="ECO:0000256" key="9">
    <source>
        <dbReference type="ARBA" id="ARBA00023136"/>
    </source>
</evidence>
<feature type="transmembrane region" description="Helical" evidence="14">
    <location>
        <begin position="312"/>
        <end position="338"/>
    </location>
</feature>
<dbReference type="InterPro" id="IPR020903">
    <property type="entry name" value="ENaC_CS"/>
</dbReference>
<evidence type="ECO:0000256" key="14">
    <source>
        <dbReference type="SAM" id="Phobius"/>
    </source>
</evidence>
<keyword evidence="10" id="KW-0325">Glycoprotein</keyword>
<name>A0A914XEB7_9BILA</name>
<dbReference type="PANTHER" id="PTHR11690">
    <property type="entry name" value="AMILORIDE-SENSITIVE SODIUM CHANNEL-RELATED"/>
    <property type="match status" value="1"/>
</dbReference>
<keyword evidence="5 13" id="KW-0812">Transmembrane</keyword>
<accession>A0A914XEB7</accession>
<keyword evidence="7" id="KW-0915">Sodium</keyword>
<keyword evidence="9 14" id="KW-0472">Membrane</keyword>
<evidence type="ECO:0000256" key="12">
    <source>
        <dbReference type="ARBA" id="ARBA00023303"/>
    </source>
</evidence>
<proteinExistence type="inferred from homology"/>
<keyword evidence="3 13" id="KW-0813">Transport</keyword>
<dbReference type="WBParaSite" id="PSAMB.scaffold8124size6592.g30993.t1">
    <property type="protein sequence ID" value="PSAMB.scaffold8124size6592.g30993.t1"/>
    <property type="gene ID" value="PSAMB.scaffold8124size6592.g30993"/>
</dbReference>
<evidence type="ECO:0000256" key="8">
    <source>
        <dbReference type="ARBA" id="ARBA00023065"/>
    </source>
</evidence>
<dbReference type="GO" id="GO:0015280">
    <property type="term" value="F:ligand-gated sodium channel activity"/>
    <property type="evidence" value="ECO:0007669"/>
    <property type="project" value="TreeGrafter"/>
</dbReference>
<dbReference type="InterPro" id="IPR001873">
    <property type="entry name" value="ENaC"/>
</dbReference>
<protein>
    <submittedName>
        <fullName evidence="16">Amiloride-sensitive sodium channel</fullName>
    </submittedName>
</protein>
<evidence type="ECO:0000256" key="1">
    <source>
        <dbReference type="ARBA" id="ARBA00004141"/>
    </source>
</evidence>
<evidence type="ECO:0000313" key="15">
    <source>
        <dbReference type="Proteomes" id="UP000887566"/>
    </source>
</evidence>
<evidence type="ECO:0000256" key="11">
    <source>
        <dbReference type="ARBA" id="ARBA00023201"/>
    </source>
</evidence>
<evidence type="ECO:0000256" key="4">
    <source>
        <dbReference type="ARBA" id="ARBA00022461"/>
    </source>
</evidence>
<evidence type="ECO:0000313" key="16">
    <source>
        <dbReference type="WBParaSite" id="PSAMB.scaffold8124size6592.g30993.t1"/>
    </source>
</evidence>
<evidence type="ECO:0000256" key="5">
    <source>
        <dbReference type="ARBA" id="ARBA00022692"/>
    </source>
</evidence>
<dbReference type="PANTHER" id="PTHR11690:SF276">
    <property type="entry name" value="DEGENERIN DEG-1"/>
    <property type="match status" value="1"/>
</dbReference>
<dbReference type="FunFam" id="1.10.287.770:FF:000001">
    <property type="entry name" value="Acid-sensing ion channel subunit 1"/>
    <property type="match status" value="1"/>
</dbReference>
<dbReference type="PRINTS" id="PR01078">
    <property type="entry name" value="AMINACHANNEL"/>
</dbReference>
<comment type="similarity">
    <text evidence="2 13">Belongs to the amiloride-sensitive sodium channel (TC 1.A.6) family.</text>
</comment>
<evidence type="ECO:0000256" key="10">
    <source>
        <dbReference type="ARBA" id="ARBA00023180"/>
    </source>
</evidence>
<dbReference type="Pfam" id="PF00858">
    <property type="entry name" value="ASC"/>
    <property type="match status" value="1"/>
</dbReference>
<keyword evidence="12 13" id="KW-0407">Ion channel</keyword>
<evidence type="ECO:0000256" key="3">
    <source>
        <dbReference type="ARBA" id="ARBA00022448"/>
    </source>
</evidence>
<dbReference type="PROSITE" id="PS01206">
    <property type="entry name" value="ASC"/>
    <property type="match status" value="1"/>
</dbReference>
<keyword evidence="6 14" id="KW-1133">Transmembrane helix</keyword>
<evidence type="ECO:0000256" key="13">
    <source>
        <dbReference type="RuleBase" id="RU000679"/>
    </source>
</evidence>
<dbReference type="Proteomes" id="UP000887566">
    <property type="component" value="Unplaced"/>
</dbReference>
<dbReference type="Gene3D" id="1.10.287.770">
    <property type="entry name" value="YojJ-like"/>
    <property type="match status" value="1"/>
</dbReference>
<evidence type="ECO:0000256" key="2">
    <source>
        <dbReference type="ARBA" id="ARBA00007193"/>
    </source>
</evidence>
<keyword evidence="8 13" id="KW-0406">Ion transport</keyword>
<evidence type="ECO:0000256" key="6">
    <source>
        <dbReference type="ARBA" id="ARBA00022989"/>
    </source>
</evidence>
<dbReference type="AlphaFoldDB" id="A0A914XEB7"/>